<dbReference type="Proteomes" id="UP000064920">
    <property type="component" value="Chromosome"/>
</dbReference>
<dbReference type="RefSeq" id="WP_062219286.1">
    <property type="nucleotide sequence ID" value="NZ_CP012023.1"/>
</dbReference>
<dbReference type="EMBL" id="CP012023">
    <property type="protein sequence ID" value="ALI56359.1"/>
    <property type="molecule type" value="Genomic_DNA"/>
</dbReference>
<organism evidence="1 2">
    <name type="scientific">Celeribacter marinus</name>
    <dbReference type="NCBI Taxonomy" id="1397108"/>
    <lineage>
        <taxon>Bacteria</taxon>
        <taxon>Pseudomonadati</taxon>
        <taxon>Pseudomonadota</taxon>
        <taxon>Alphaproteobacteria</taxon>
        <taxon>Rhodobacterales</taxon>
        <taxon>Roseobacteraceae</taxon>
        <taxon>Celeribacter</taxon>
    </lineage>
</organism>
<dbReference type="AlphaFoldDB" id="A0A0P0AD39"/>
<dbReference type="KEGG" id="cmar:IMCC12053_2412"/>
<keyword evidence="2" id="KW-1185">Reference proteome</keyword>
<gene>
    <name evidence="1" type="ORF">IMCC12053_2412</name>
</gene>
<protein>
    <submittedName>
        <fullName evidence="1">Uncharacterized protein</fullName>
    </submittedName>
</protein>
<dbReference type="STRING" id="1397108.IMCC12053_2412"/>
<dbReference type="OrthoDB" id="7834507at2"/>
<evidence type="ECO:0000313" key="2">
    <source>
        <dbReference type="Proteomes" id="UP000064920"/>
    </source>
</evidence>
<evidence type="ECO:0000313" key="1">
    <source>
        <dbReference type="EMBL" id="ALI56359.1"/>
    </source>
</evidence>
<reference evidence="1 2" key="1">
    <citation type="submission" date="2015-05" db="EMBL/GenBank/DDBJ databases">
        <authorList>
            <person name="Wang D.B."/>
            <person name="Wang M."/>
        </authorList>
    </citation>
    <scope>NUCLEOTIDE SEQUENCE [LARGE SCALE GENOMIC DNA]</scope>
    <source>
        <strain evidence="1 2">IMCC 12053</strain>
    </source>
</reference>
<name>A0A0P0AD39_9RHOB</name>
<accession>A0A0P0AD39</accession>
<sequence>MKKVRKTPPPQTDCTYPQGFDGLAAPIKRRLDPFFITQGDVPPADVQFAPFKTRHIPRGETWEGRDPFLTDYAGNATWLRQFFQGKPELCHLMGCLVMITRRTAVPSSILDLWFRLWDEEAEFLVEHLDIRWKISAMRTFGAHGRTELERRLGREFFLVTGMMKLADTERSFSGLGPDEPFALGRRKTGPVSLGQGAYTVAMGDLDAHIVLQLHETVEALADTDQGTGAALLGSDMLLRINACPKTVFRRLMLLREKLQQNRA</sequence>
<dbReference type="PATRIC" id="fig|1397108.4.peg.2467"/>
<proteinExistence type="predicted"/>